<protein>
    <recommendedName>
        <fullName evidence="1">RNase H type-1 domain-containing protein</fullName>
    </recommendedName>
</protein>
<dbReference type="PANTHER" id="PTHR48475:SF1">
    <property type="entry name" value="RNASE H TYPE-1 DOMAIN-CONTAINING PROTEIN"/>
    <property type="match status" value="1"/>
</dbReference>
<keyword evidence="3" id="KW-1185">Reference proteome</keyword>
<gene>
    <name evidence="2" type="ORF">VitviT2T_015709</name>
</gene>
<evidence type="ECO:0000259" key="1">
    <source>
        <dbReference type="Pfam" id="PF13456"/>
    </source>
</evidence>
<dbReference type="InterPro" id="IPR036397">
    <property type="entry name" value="RNaseH_sf"/>
</dbReference>
<dbReference type="InterPro" id="IPR043502">
    <property type="entry name" value="DNA/RNA_pol_sf"/>
</dbReference>
<feature type="domain" description="RNase H type-1" evidence="1">
    <location>
        <begin position="155"/>
        <end position="192"/>
    </location>
</feature>
<dbReference type="Proteomes" id="UP001227230">
    <property type="component" value="Chromosome 10"/>
</dbReference>
<dbReference type="Pfam" id="PF13456">
    <property type="entry name" value="RVT_3"/>
    <property type="match status" value="1"/>
</dbReference>
<reference evidence="2 3" key="1">
    <citation type="journal article" date="2023" name="Hortic Res">
        <title>The complete reference genome for grapevine (Vitis vinifera L.) genetics and breeding.</title>
        <authorList>
            <person name="Shi X."/>
            <person name="Cao S."/>
            <person name="Wang X."/>
            <person name="Huang S."/>
            <person name="Wang Y."/>
            <person name="Liu Z."/>
            <person name="Liu W."/>
            <person name="Leng X."/>
            <person name="Peng Y."/>
            <person name="Wang N."/>
            <person name="Wang Y."/>
            <person name="Ma Z."/>
            <person name="Xu X."/>
            <person name="Zhang F."/>
            <person name="Xue H."/>
            <person name="Zhong H."/>
            <person name="Wang Y."/>
            <person name="Zhang K."/>
            <person name="Velt A."/>
            <person name="Avia K."/>
            <person name="Holtgrawe D."/>
            <person name="Grimplet J."/>
            <person name="Matus J.T."/>
            <person name="Ware D."/>
            <person name="Wu X."/>
            <person name="Wang H."/>
            <person name="Liu C."/>
            <person name="Fang Y."/>
            <person name="Rustenholz C."/>
            <person name="Cheng Z."/>
            <person name="Xiao H."/>
            <person name="Zhou Y."/>
        </authorList>
    </citation>
    <scope>NUCLEOTIDE SEQUENCE [LARGE SCALE GENOMIC DNA]</scope>
    <source>
        <strain evidence="3">cv. Pinot noir / PN40024</strain>
        <tissue evidence="2">Leaf</tissue>
    </source>
</reference>
<dbReference type="InterPro" id="IPR012337">
    <property type="entry name" value="RNaseH-like_sf"/>
</dbReference>
<dbReference type="SUPFAM" id="SSF56672">
    <property type="entry name" value="DNA/RNA polymerases"/>
    <property type="match status" value="1"/>
</dbReference>
<organism evidence="2 3">
    <name type="scientific">Vitis vinifera</name>
    <name type="common">Grape</name>
    <dbReference type="NCBI Taxonomy" id="29760"/>
    <lineage>
        <taxon>Eukaryota</taxon>
        <taxon>Viridiplantae</taxon>
        <taxon>Streptophyta</taxon>
        <taxon>Embryophyta</taxon>
        <taxon>Tracheophyta</taxon>
        <taxon>Spermatophyta</taxon>
        <taxon>Magnoliopsida</taxon>
        <taxon>eudicotyledons</taxon>
        <taxon>Gunneridae</taxon>
        <taxon>Pentapetalae</taxon>
        <taxon>rosids</taxon>
        <taxon>Vitales</taxon>
        <taxon>Vitaceae</taxon>
        <taxon>Viteae</taxon>
        <taxon>Vitis</taxon>
    </lineage>
</organism>
<evidence type="ECO:0000313" key="3">
    <source>
        <dbReference type="Proteomes" id="UP001227230"/>
    </source>
</evidence>
<dbReference type="InterPro" id="IPR002156">
    <property type="entry name" value="RNaseH_domain"/>
</dbReference>
<evidence type="ECO:0000313" key="2">
    <source>
        <dbReference type="EMBL" id="WJZ97075.1"/>
    </source>
</evidence>
<accession>A0ABY9CQT2</accession>
<dbReference type="Gene3D" id="3.30.420.10">
    <property type="entry name" value="Ribonuclease H-like superfamily/Ribonuclease H"/>
    <property type="match status" value="3"/>
</dbReference>
<dbReference type="PANTHER" id="PTHR48475">
    <property type="entry name" value="RIBONUCLEASE H"/>
    <property type="match status" value="1"/>
</dbReference>
<sequence>MPFGLKNAGATYQRAVTTIFHDMMHRDVELDDSSKERVIYYLSKRMLDYEMRPTLVGRLMRWLVLLTEFDIHYVTQKSIRGSIVIDHLASLSVSDGKAIDDDFPDEDVAAVTSLLGWHMYFDGAANHSGYRIGVLLISPHGDHIPRSVRLAFSDRHPTTNNIVEYEACILGLKTVLEIGIKQMEVFGDSNLIHGDLIRVPPLELHVLASPWPFSLWDINIIGKISPKSSNGHEFILVAINYFTKWVEAASYARLTSSGVASFIRSHIICRYEVSHELISNRGTNKAVEAVNKNIKRILRRMIETSRDWSEKLPFALWAYRTSFHTSTGATPYSLVYDMKVVLPVEIEMGSLRVALEQQIPKADWGQARLD</sequence>
<dbReference type="SUPFAM" id="SSF53098">
    <property type="entry name" value="Ribonuclease H-like"/>
    <property type="match status" value="2"/>
</dbReference>
<proteinExistence type="predicted"/>
<name>A0ABY9CQT2_VITVI</name>
<dbReference type="EMBL" id="CP126657">
    <property type="protein sequence ID" value="WJZ97075.1"/>
    <property type="molecule type" value="Genomic_DNA"/>
</dbReference>